<accession>A0A0L7L968</accession>
<keyword evidence="1" id="KW-0472">Membrane</keyword>
<gene>
    <name evidence="2" type="ORF">OBRU01_11573</name>
</gene>
<sequence>LFTLFVITLEAHLDYGDSITTHTMSLYRGVGIFTQLWLPYILFSLEVVFNVLLLVGAHMKQTRLIRIYYYYGIMTVVAACLTFVVVRFQNQYRDFYFDIFEFCLCFSAF</sequence>
<keyword evidence="1" id="KW-1133">Transmembrane helix</keyword>
<dbReference type="AlphaFoldDB" id="A0A0L7L968"/>
<keyword evidence="3" id="KW-1185">Reference proteome</keyword>
<dbReference type="EMBL" id="JTDY01002196">
    <property type="protein sequence ID" value="KOB71899.1"/>
    <property type="molecule type" value="Genomic_DNA"/>
</dbReference>
<dbReference type="Proteomes" id="UP000037510">
    <property type="component" value="Unassembled WGS sequence"/>
</dbReference>
<keyword evidence="1" id="KW-0812">Transmembrane</keyword>
<comment type="caution">
    <text evidence="2">The sequence shown here is derived from an EMBL/GenBank/DDBJ whole genome shotgun (WGS) entry which is preliminary data.</text>
</comment>
<feature type="transmembrane region" description="Helical" evidence="1">
    <location>
        <begin position="68"/>
        <end position="88"/>
    </location>
</feature>
<name>A0A0L7L968_OPEBR</name>
<evidence type="ECO:0000256" key="1">
    <source>
        <dbReference type="SAM" id="Phobius"/>
    </source>
</evidence>
<protein>
    <submittedName>
        <fullName evidence="2">Uncharacterized protein</fullName>
    </submittedName>
</protein>
<evidence type="ECO:0000313" key="3">
    <source>
        <dbReference type="Proteomes" id="UP000037510"/>
    </source>
</evidence>
<feature type="transmembrane region" description="Helical" evidence="1">
    <location>
        <begin position="37"/>
        <end position="56"/>
    </location>
</feature>
<feature type="non-terminal residue" evidence="2">
    <location>
        <position position="109"/>
    </location>
</feature>
<evidence type="ECO:0000313" key="2">
    <source>
        <dbReference type="EMBL" id="KOB71899.1"/>
    </source>
</evidence>
<organism evidence="2 3">
    <name type="scientific">Operophtera brumata</name>
    <name type="common">Winter moth</name>
    <name type="synonym">Phalaena brumata</name>
    <dbReference type="NCBI Taxonomy" id="104452"/>
    <lineage>
        <taxon>Eukaryota</taxon>
        <taxon>Metazoa</taxon>
        <taxon>Ecdysozoa</taxon>
        <taxon>Arthropoda</taxon>
        <taxon>Hexapoda</taxon>
        <taxon>Insecta</taxon>
        <taxon>Pterygota</taxon>
        <taxon>Neoptera</taxon>
        <taxon>Endopterygota</taxon>
        <taxon>Lepidoptera</taxon>
        <taxon>Glossata</taxon>
        <taxon>Ditrysia</taxon>
        <taxon>Geometroidea</taxon>
        <taxon>Geometridae</taxon>
        <taxon>Larentiinae</taxon>
        <taxon>Operophtera</taxon>
    </lineage>
</organism>
<reference evidence="2 3" key="1">
    <citation type="journal article" date="2015" name="Genome Biol. Evol.">
        <title>The genome of winter moth (Operophtera brumata) provides a genomic perspective on sexual dimorphism and phenology.</title>
        <authorList>
            <person name="Derks M.F."/>
            <person name="Smit S."/>
            <person name="Salis L."/>
            <person name="Schijlen E."/>
            <person name="Bossers A."/>
            <person name="Mateman C."/>
            <person name="Pijl A.S."/>
            <person name="de Ridder D."/>
            <person name="Groenen M.A."/>
            <person name="Visser M.E."/>
            <person name="Megens H.J."/>
        </authorList>
    </citation>
    <scope>NUCLEOTIDE SEQUENCE [LARGE SCALE GENOMIC DNA]</scope>
    <source>
        <strain evidence="2">WM2013NL</strain>
        <tissue evidence="2">Head and thorax</tissue>
    </source>
</reference>
<feature type="non-terminal residue" evidence="2">
    <location>
        <position position="1"/>
    </location>
</feature>
<proteinExistence type="predicted"/>